<dbReference type="AlphaFoldDB" id="A0A8S2FF03"/>
<gene>
    <name evidence="1" type="ORF">OVA965_LOCUS34710</name>
    <name evidence="2" type="ORF">TMI583_LOCUS35648</name>
</gene>
<dbReference type="EMBL" id="CAJOBA010051291">
    <property type="protein sequence ID" value="CAF4243221.1"/>
    <property type="molecule type" value="Genomic_DNA"/>
</dbReference>
<evidence type="ECO:0000313" key="3">
    <source>
        <dbReference type="Proteomes" id="UP000677228"/>
    </source>
</evidence>
<dbReference type="EMBL" id="CAJNOK010029462">
    <property type="protein sequence ID" value="CAF1448025.1"/>
    <property type="molecule type" value="Genomic_DNA"/>
</dbReference>
<proteinExistence type="predicted"/>
<dbReference type="Proteomes" id="UP000682733">
    <property type="component" value="Unassembled WGS sequence"/>
</dbReference>
<protein>
    <submittedName>
        <fullName evidence="1">Uncharacterized protein</fullName>
    </submittedName>
</protein>
<sequence>RPFRKSTTCDIPDSSVLKLHDSRLSTSKCYQDSQTPSLSPKNVVSMNRIRSQTRRFSLVKIDPPDDEIKINKRSADQVPSSPNLIQKLLFRQFNPKTRPYSMAVKTTRDVFCLKLE</sequence>
<evidence type="ECO:0000313" key="2">
    <source>
        <dbReference type="EMBL" id="CAF4243221.1"/>
    </source>
</evidence>
<accession>A0A8S2FF03</accession>
<dbReference type="Proteomes" id="UP000677228">
    <property type="component" value="Unassembled WGS sequence"/>
</dbReference>
<reference evidence="1" key="1">
    <citation type="submission" date="2021-02" db="EMBL/GenBank/DDBJ databases">
        <authorList>
            <person name="Nowell W R."/>
        </authorList>
    </citation>
    <scope>NUCLEOTIDE SEQUENCE</scope>
</reference>
<feature type="non-terminal residue" evidence="1">
    <location>
        <position position="1"/>
    </location>
</feature>
<comment type="caution">
    <text evidence="1">The sequence shown here is derived from an EMBL/GenBank/DDBJ whole genome shotgun (WGS) entry which is preliminary data.</text>
</comment>
<name>A0A8S2FF03_9BILA</name>
<evidence type="ECO:0000313" key="1">
    <source>
        <dbReference type="EMBL" id="CAF1448025.1"/>
    </source>
</evidence>
<organism evidence="1 3">
    <name type="scientific">Didymodactylos carnosus</name>
    <dbReference type="NCBI Taxonomy" id="1234261"/>
    <lineage>
        <taxon>Eukaryota</taxon>
        <taxon>Metazoa</taxon>
        <taxon>Spiralia</taxon>
        <taxon>Gnathifera</taxon>
        <taxon>Rotifera</taxon>
        <taxon>Eurotatoria</taxon>
        <taxon>Bdelloidea</taxon>
        <taxon>Philodinida</taxon>
        <taxon>Philodinidae</taxon>
        <taxon>Didymodactylos</taxon>
    </lineage>
</organism>